<dbReference type="SUPFAM" id="SSF48150">
    <property type="entry name" value="DNA-glycosylase"/>
    <property type="match status" value="1"/>
</dbReference>
<feature type="active site" evidence="7">
    <location>
        <position position="147"/>
    </location>
</feature>
<evidence type="ECO:0000256" key="6">
    <source>
        <dbReference type="ARBA" id="ARBA00023295"/>
    </source>
</evidence>
<evidence type="ECO:0000256" key="2">
    <source>
        <dbReference type="ARBA" id="ARBA00022801"/>
    </source>
</evidence>
<gene>
    <name evidence="7" type="primary">ogg</name>
    <name evidence="9" type="ORF">JRV97_10195</name>
</gene>
<evidence type="ECO:0000313" key="10">
    <source>
        <dbReference type="Proteomes" id="UP001232493"/>
    </source>
</evidence>
<keyword evidence="3 7" id="KW-0234">DNA repair</keyword>
<dbReference type="CDD" id="cd00056">
    <property type="entry name" value="ENDO3c"/>
    <property type="match status" value="1"/>
</dbReference>
<dbReference type="SMART" id="SM00478">
    <property type="entry name" value="ENDO3c"/>
    <property type="match status" value="1"/>
</dbReference>
<feature type="domain" description="HhH-GPD" evidence="8">
    <location>
        <begin position="46"/>
        <end position="203"/>
    </location>
</feature>
<keyword evidence="10" id="KW-1185">Reference proteome</keyword>
<comment type="catalytic activity">
    <reaction evidence="7">
        <text>2'-deoxyribonucleotide-(2'-deoxyribose 5'-phosphate)-2'-deoxyribonucleotide-DNA = a 3'-end 2'-deoxyribonucleotide-(2,3-dehydro-2,3-deoxyribose 5'-phosphate)-DNA + a 5'-end 5'-phospho-2'-deoxyribonucleoside-DNA + H(+)</text>
        <dbReference type="Rhea" id="RHEA:66592"/>
        <dbReference type="Rhea" id="RHEA-COMP:13180"/>
        <dbReference type="Rhea" id="RHEA-COMP:16897"/>
        <dbReference type="Rhea" id="RHEA-COMP:17067"/>
        <dbReference type="ChEBI" id="CHEBI:15378"/>
        <dbReference type="ChEBI" id="CHEBI:136412"/>
        <dbReference type="ChEBI" id="CHEBI:157695"/>
        <dbReference type="ChEBI" id="CHEBI:167181"/>
        <dbReference type="EC" id="4.2.99.18"/>
    </reaction>
</comment>
<comment type="function">
    <text evidence="7">Catalyzes the excision of an oxidatively damaged form of guanine (7,8-dihydro-8-oxoguanine = 8-oxoG) from DNA. Also cleaves the DNA backbone at apurinic/apyrimidinic sites (AP sites).</text>
</comment>
<dbReference type="Gene3D" id="1.10.340.30">
    <property type="entry name" value="Hypothetical protein, domain 2"/>
    <property type="match status" value="1"/>
</dbReference>
<reference evidence="9 10" key="1">
    <citation type="submission" date="2021-02" db="EMBL/GenBank/DDBJ databases">
        <title>Characterization of Marinitoga sp. nov. str. BP5-C20A.</title>
        <authorList>
            <person name="Erauso G."/>
            <person name="Postec A."/>
        </authorList>
    </citation>
    <scope>NUCLEOTIDE SEQUENCE [LARGE SCALE GENOMIC DNA]</scope>
    <source>
        <strain evidence="9 10">BP5-C20A</strain>
    </source>
</reference>
<sequence length="208" mass="24585">MKLIKDIEEIYDEAKPLVEKRWQEFVEFGKKGNELELFSELSFCVLTANWSAKGGIKAQKEIGAEGFSKLDIDELEYSLRKVGHRFPKARAQYIVSNRWIIGTIRHLFVLPYYQIREFLVRNIKGIGWKEASHFLRNVGYGEVAILDKHIMRLMLENELIESIPKGWTKNRYLDYEKRLKNVLESHFNEPIGKLDLYLWYLVKKSVDK</sequence>
<dbReference type="InterPro" id="IPR011257">
    <property type="entry name" value="DNA_glycosylase"/>
</dbReference>
<feature type="site" description="Important for guanine/8-oxoguanine distinction" evidence="7">
    <location>
        <position position="208"/>
    </location>
</feature>
<feature type="active site" evidence="7">
    <location>
        <position position="129"/>
    </location>
</feature>
<dbReference type="Pfam" id="PF22175">
    <property type="entry name" value="Ogg-HhH"/>
    <property type="match status" value="1"/>
</dbReference>
<dbReference type="Gene3D" id="1.10.1670.10">
    <property type="entry name" value="Helix-hairpin-Helix base-excision DNA repair enzymes (C-terminal)"/>
    <property type="match status" value="1"/>
</dbReference>
<keyword evidence="1 7" id="KW-0227">DNA damage</keyword>
<accession>A0ABY8PPZ7</accession>
<evidence type="ECO:0000256" key="3">
    <source>
        <dbReference type="ARBA" id="ARBA00023204"/>
    </source>
</evidence>
<dbReference type="PIRSF" id="PIRSF005954">
    <property type="entry name" value="Thrmst_ogg"/>
    <property type="match status" value="1"/>
</dbReference>
<dbReference type="EMBL" id="CP069362">
    <property type="protein sequence ID" value="WGS64716.1"/>
    <property type="molecule type" value="Genomic_DNA"/>
</dbReference>
<protein>
    <recommendedName>
        <fullName evidence="7">8-oxoguanine DNA glycosylase/AP lyase</fullName>
    </recommendedName>
    <domain>
        <recommendedName>
            <fullName evidence="7">8-oxoguanine DNA glycosylase</fullName>
            <shortName evidence="7">8-oxoG DNA glycosylase</shortName>
            <ecNumber evidence="7">3.2.2.-</ecNumber>
        </recommendedName>
    </domain>
    <domain>
        <recommendedName>
            <fullName evidence="7">DNA-(apurinic or apyrimidinic site) lyase</fullName>
            <shortName evidence="7">AP lyase</shortName>
            <ecNumber evidence="7">4.2.99.18</ecNumber>
        </recommendedName>
    </domain>
</protein>
<dbReference type="EC" id="3.2.2.-" evidence="7"/>
<dbReference type="InterPro" id="IPR003265">
    <property type="entry name" value="HhH-GPD_domain"/>
</dbReference>
<keyword evidence="4 7" id="KW-0456">Lyase</keyword>
<evidence type="ECO:0000256" key="5">
    <source>
        <dbReference type="ARBA" id="ARBA00023268"/>
    </source>
</evidence>
<dbReference type="EC" id="4.2.99.18" evidence="7"/>
<organism evidence="9 10">
    <name type="scientific">Marinitoga aeolica</name>
    <dbReference type="NCBI Taxonomy" id="2809031"/>
    <lineage>
        <taxon>Bacteria</taxon>
        <taxon>Thermotogati</taxon>
        <taxon>Thermotogota</taxon>
        <taxon>Thermotogae</taxon>
        <taxon>Petrotogales</taxon>
        <taxon>Petrotogaceae</taxon>
        <taxon>Marinitoga</taxon>
    </lineage>
</organism>
<dbReference type="HAMAP" id="MF_00241">
    <property type="entry name" value="Ogg"/>
    <property type="match status" value="1"/>
</dbReference>
<proteinExistence type="inferred from homology"/>
<evidence type="ECO:0000259" key="8">
    <source>
        <dbReference type="SMART" id="SM00478"/>
    </source>
</evidence>
<dbReference type="GO" id="GO:0016829">
    <property type="term" value="F:lyase activity"/>
    <property type="evidence" value="ECO:0007669"/>
    <property type="project" value="UniProtKB-KW"/>
</dbReference>
<evidence type="ECO:0000256" key="7">
    <source>
        <dbReference type="HAMAP-Rule" id="MF_00241"/>
    </source>
</evidence>
<keyword evidence="6 7" id="KW-0326">Glycosidase</keyword>
<dbReference type="InterPro" id="IPR012092">
    <property type="entry name" value="DNA_glyclase/AP_lyase_Ogg"/>
</dbReference>
<keyword evidence="2 7" id="KW-0378">Hydrolase</keyword>
<name>A0ABY8PPZ7_9BACT</name>
<dbReference type="InterPro" id="IPR023170">
    <property type="entry name" value="HhH_base_excis_C"/>
</dbReference>
<dbReference type="Proteomes" id="UP001232493">
    <property type="component" value="Chromosome"/>
</dbReference>
<comment type="similarity">
    <text evidence="7">Belongs to the type-2 OGG1 family.</text>
</comment>
<dbReference type="NCBIfam" id="NF002305">
    <property type="entry name" value="PRK01229.1"/>
    <property type="match status" value="1"/>
</dbReference>
<keyword evidence="5 7" id="KW-0511">Multifunctional enzyme</keyword>
<evidence type="ECO:0000313" key="9">
    <source>
        <dbReference type="EMBL" id="WGS64716.1"/>
    </source>
</evidence>
<evidence type="ECO:0000256" key="1">
    <source>
        <dbReference type="ARBA" id="ARBA00022763"/>
    </source>
</evidence>
<evidence type="ECO:0000256" key="4">
    <source>
        <dbReference type="ARBA" id="ARBA00023239"/>
    </source>
</evidence>